<dbReference type="GO" id="GO:0031122">
    <property type="term" value="P:cytoplasmic microtubule organization"/>
    <property type="evidence" value="ECO:0007669"/>
    <property type="project" value="TreeGrafter"/>
</dbReference>
<feature type="compositionally biased region" description="Low complexity" evidence="2">
    <location>
        <begin position="173"/>
        <end position="183"/>
    </location>
</feature>
<dbReference type="WBParaSite" id="ACRNAN_scaffold8131.g22443.t1">
    <property type="protein sequence ID" value="ACRNAN_scaffold8131.g22443.t1"/>
    <property type="gene ID" value="ACRNAN_scaffold8131.g22443"/>
</dbReference>
<dbReference type="InterPro" id="IPR038209">
    <property type="entry name" value="CKK_dom_sf"/>
</dbReference>
<evidence type="ECO:0000256" key="1">
    <source>
        <dbReference type="PROSITE-ProRule" id="PRU00841"/>
    </source>
</evidence>
<dbReference type="GO" id="GO:0007026">
    <property type="term" value="P:negative regulation of microtubule depolymerization"/>
    <property type="evidence" value="ECO:0007669"/>
    <property type="project" value="TreeGrafter"/>
</dbReference>
<dbReference type="Proteomes" id="UP000887540">
    <property type="component" value="Unplaced"/>
</dbReference>
<dbReference type="InterPro" id="IPR032940">
    <property type="entry name" value="CAMSAP"/>
</dbReference>
<evidence type="ECO:0000256" key="2">
    <source>
        <dbReference type="SAM" id="MobiDB-lite"/>
    </source>
</evidence>
<dbReference type="GO" id="GO:0051011">
    <property type="term" value="F:microtubule minus-end binding"/>
    <property type="evidence" value="ECO:0007669"/>
    <property type="project" value="TreeGrafter"/>
</dbReference>
<comment type="domain">
    <text evidence="1">The CKK domain binds microtubules.</text>
</comment>
<feature type="compositionally biased region" description="Basic and acidic residues" evidence="2">
    <location>
        <begin position="162"/>
        <end position="172"/>
    </location>
</feature>
<dbReference type="GO" id="GO:0005516">
    <property type="term" value="F:calmodulin binding"/>
    <property type="evidence" value="ECO:0007669"/>
    <property type="project" value="InterPro"/>
</dbReference>
<keyword evidence="4" id="KW-1185">Reference proteome</keyword>
<dbReference type="Pfam" id="PF08683">
    <property type="entry name" value="CAMSAP_CKK"/>
    <property type="match status" value="1"/>
</dbReference>
<sequence length="377" mass="42530">MCLPFQRKNRREKKNKKVKATIPSLALVNLEGNNKAITNACSRPTSTNYNNSGIVSHELNKDLTMSEPKPDNNHDHQQSSLNAKEFDALTEKKLDNALSRKSGWFVVEDLSTTERALEMQTKRDAIYNNLLRRKMQIEEAVAEKEANLLGKHFEELRKQELVEQRKSEREIRSSSSRGLNSSSSSLIEQNLFIGTPKSQEQSSELNNTFAPQSYGRAQSVGIKNSENTQSRNAVPLIVTPSPKLFVKSSPKSNRSLIINAIQYSIFPGAVSSEQRIKVQESLARSDSKHFLILFRDQKCQYRGLYTWDTTSDHVHKIHGVGPKVCKGEMLALMFKYDAGAKAFKTITGMEHLSLTTDAFTIGDQFWQKPTIPHSGTR</sequence>
<dbReference type="GO" id="GO:0036449">
    <property type="term" value="C:microtubule minus-end"/>
    <property type="evidence" value="ECO:0007669"/>
    <property type="project" value="TreeGrafter"/>
</dbReference>
<organism evidence="4 5">
    <name type="scientific">Acrobeloides nanus</name>
    <dbReference type="NCBI Taxonomy" id="290746"/>
    <lineage>
        <taxon>Eukaryota</taxon>
        <taxon>Metazoa</taxon>
        <taxon>Ecdysozoa</taxon>
        <taxon>Nematoda</taxon>
        <taxon>Chromadorea</taxon>
        <taxon>Rhabditida</taxon>
        <taxon>Tylenchina</taxon>
        <taxon>Cephalobomorpha</taxon>
        <taxon>Cephaloboidea</taxon>
        <taxon>Cephalobidae</taxon>
        <taxon>Acrobeloides</taxon>
    </lineage>
</organism>
<evidence type="ECO:0000313" key="4">
    <source>
        <dbReference type="Proteomes" id="UP000887540"/>
    </source>
</evidence>
<name>A0A914EGD0_9BILA</name>
<dbReference type="AlphaFoldDB" id="A0A914EGD0"/>
<reference evidence="5" key="1">
    <citation type="submission" date="2022-11" db="UniProtKB">
        <authorList>
            <consortium name="WormBaseParasite"/>
        </authorList>
    </citation>
    <scope>IDENTIFICATION</scope>
</reference>
<proteinExistence type="inferred from homology"/>
<keyword evidence="1" id="KW-0493">Microtubule</keyword>
<evidence type="ECO:0000313" key="5">
    <source>
        <dbReference type="WBParaSite" id="ACRNAN_scaffold8131.g22443.t1"/>
    </source>
</evidence>
<dbReference type="InterPro" id="IPR011033">
    <property type="entry name" value="PRC_barrel-like_sf"/>
</dbReference>
<dbReference type="Gene3D" id="3.10.20.360">
    <property type="entry name" value="CKK domain"/>
    <property type="match status" value="1"/>
</dbReference>
<dbReference type="InterPro" id="IPR014797">
    <property type="entry name" value="CKK_CAMSAP"/>
</dbReference>
<comment type="similarity">
    <text evidence="1">Belongs to the CAMSAP1 family.</text>
</comment>
<dbReference type="SMART" id="SM01051">
    <property type="entry name" value="CAMSAP_CKK"/>
    <property type="match status" value="1"/>
</dbReference>
<dbReference type="PROSITE" id="PS51508">
    <property type="entry name" value="CKK"/>
    <property type="match status" value="1"/>
</dbReference>
<dbReference type="SUPFAM" id="SSF50346">
    <property type="entry name" value="PRC-barrel domain"/>
    <property type="match status" value="1"/>
</dbReference>
<feature type="region of interest" description="Disordered" evidence="2">
    <location>
        <begin position="162"/>
        <end position="183"/>
    </location>
</feature>
<evidence type="ECO:0000259" key="3">
    <source>
        <dbReference type="PROSITE" id="PS51508"/>
    </source>
</evidence>
<protein>
    <submittedName>
        <fullName evidence="5">CKK domain-containing protein</fullName>
    </submittedName>
</protein>
<dbReference type="PANTHER" id="PTHR21595:SF0">
    <property type="entry name" value="PATRONIN"/>
    <property type="match status" value="1"/>
</dbReference>
<feature type="domain" description="CKK" evidence="3">
    <location>
        <begin position="241"/>
        <end position="377"/>
    </location>
</feature>
<accession>A0A914EGD0</accession>
<dbReference type="PANTHER" id="PTHR21595">
    <property type="entry name" value="PATRONIN"/>
    <property type="match status" value="1"/>
</dbReference>